<reference evidence="1" key="1">
    <citation type="submission" date="2021-05" db="EMBL/GenBank/DDBJ databases">
        <title>A free-living protist that lacks canonical eukaryotic 1 DNA replication and segregation systems.</title>
        <authorList>
            <person name="Salas-Leiva D.E."/>
            <person name="Tromer E.C."/>
            <person name="Curtis B.A."/>
            <person name="Jerlstrom-Hultqvist J."/>
            <person name="Kolisko M."/>
            <person name="Yi Z."/>
            <person name="Salas-Leiva J.S."/>
            <person name="Gallot-Lavallee L."/>
            <person name="Kops G.J.P.L."/>
            <person name="Archibald J.M."/>
            <person name="Simpson A.G.B."/>
            <person name="Roger A.J."/>
        </authorList>
    </citation>
    <scope>NUCLEOTIDE SEQUENCE</scope>
    <source>
        <strain evidence="1">BICM</strain>
    </source>
</reference>
<evidence type="ECO:0000313" key="2">
    <source>
        <dbReference type="Proteomes" id="UP000717585"/>
    </source>
</evidence>
<protein>
    <submittedName>
        <fullName evidence="1">Uncharacterized protein</fullName>
    </submittedName>
</protein>
<sequence>MHANLFTIFVCGRQLLFAGKVHKQLAQSGLLPGFNTGSYCLKPAPLRFPERIKGLFASNDNLIWVTEDQTRLVSEMYGEPTVILFEVSAFTGIFFRDSSGQWFGVSRVSGGVAVMKMCKTPKTRAIAIPSVNVDPTTD</sequence>
<comment type="caution">
    <text evidence="1">The sequence shown here is derived from an EMBL/GenBank/DDBJ whole genome shotgun (WGS) entry which is preliminary data.</text>
</comment>
<keyword evidence="2" id="KW-1185">Reference proteome</keyword>
<dbReference type="Proteomes" id="UP000717585">
    <property type="component" value="Unassembled WGS sequence"/>
</dbReference>
<gene>
    <name evidence="1" type="ORF">J8273_2058</name>
</gene>
<organism evidence="1 2">
    <name type="scientific">Carpediemonas membranifera</name>
    <dbReference type="NCBI Taxonomy" id="201153"/>
    <lineage>
        <taxon>Eukaryota</taxon>
        <taxon>Metamonada</taxon>
        <taxon>Carpediemonas-like organisms</taxon>
        <taxon>Carpediemonas</taxon>
    </lineage>
</organism>
<dbReference type="AlphaFoldDB" id="A0A8J6BFE7"/>
<proteinExistence type="predicted"/>
<name>A0A8J6BFE7_9EUKA</name>
<evidence type="ECO:0000313" key="1">
    <source>
        <dbReference type="EMBL" id="KAG9396327.1"/>
    </source>
</evidence>
<accession>A0A8J6BFE7</accession>
<dbReference type="EMBL" id="JAHDYR010000006">
    <property type="protein sequence ID" value="KAG9396327.1"/>
    <property type="molecule type" value="Genomic_DNA"/>
</dbReference>